<feature type="region of interest" description="Disordered" evidence="1">
    <location>
        <begin position="221"/>
        <end position="263"/>
    </location>
</feature>
<feature type="region of interest" description="Disordered" evidence="1">
    <location>
        <begin position="93"/>
        <end position="133"/>
    </location>
</feature>
<name>A0A6A6YJN0_9PEZI</name>
<keyword evidence="3" id="KW-1185">Reference proteome</keyword>
<dbReference type="EMBL" id="MU003703">
    <property type="protein sequence ID" value="KAF2808165.1"/>
    <property type="molecule type" value="Genomic_DNA"/>
</dbReference>
<sequence>MQRGAEHDACEVWGPRSRPSSASESALAAAASTRRASCGLTGGAHSARIAAGDSSAEAPWHQPAAAAAVVKMRGLAYRSPECQLGGSGIESEIKARRRPQGQGPSTAAAATERGHHSPPTDAPPASASLPQSCGCLSMRKTHPWRDGTATHEVPGKRPIMARLMQSPCCASPSPSCSTRRGRNELPAQGLRGGPENPHGQLQPPGKAIGALAWGCISQSRGWAPPHQQRPAACRWPAARRSGEKPHRGRAASALSATSASMPF</sequence>
<feature type="region of interest" description="Disordered" evidence="1">
    <location>
        <begin position="1"/>
        <end position="62"/>
    </location>
</feature>
<feature type="compositionally biased region" description="Low complexity" evidence="1">
    <location>
        <begin position="117"/>
        <end position="130"/>
    </location>
</feature>
<feature type="compositionally biased region" description="Low complexity" evidence="1">
    <location>
        <begin position="250"/>
        <end position="263"/>
    </location>
</feature>
<accession>A0A6A6YJN0</accession>
<feature type="compositionally biased region" description="Low complexity" evidence="1">
    <location>
        <begin position="16"/>
        <end position="37"/>
    </location>
</feature>
<feature type="compositionally biased region" description="Low complexity" evidence="1">
    <location>
        <begin position="229"/>
        <end position="239"/>
    </location>
</feature>
<reference evidence="2 4" key="1">
    <citation type="journal article" date="2020" name="Stud. Mycol.">
        <title>101 Dothideomycetes genomes: a test case for predicting lifestyles and emergence of pathogens.</title>
        <authorList>
            <person name="Haridas S."/>
            <person name="Albert R."/>
            <person name="Binder M."/>
            <person name="Bloem J."/>
            <person name="Labutti K."/>
            <person name="Salamov A."/>
            <person name="Andreopoulos B."/>
            <person name="Baker S."/>
            <person name="Barry K."/>
            <person name="Bills G."/>
            <person name="Bluhm B."/>
            <person name="Cannon C."/>
            <person name="Castanera R."/>
            <person name="Culley D."/>
            <person name="Daum C."/>
            <person name="Ezra D."/>
            <person name="Gonzalez J."/>
            <person name="Henrissat B."/>
            <person name="Kuo A."/>
            <person name="Liang C."/>
            <person name="Lipzen A."/>
            <person name="Lutzoni F."/>
            <person name="Magnuson J."/>
            <person name="Mondo S."/>
            <person name="Nolan M."/>
            <person name="Ohm R."/>
            <person name="Pangilinan J."/>
            <person name="Park H.-J."/>
            <person name="Ramirez L."/>
            <person name="Alfaro M."/>
            <person name="Sun H."/>
            <person name="Tritt A."/>
            <person name="Yoshinaga Y."/>
            <person name="Zwiers L.-H."/>
            <person name="Turgeon B."/>
            <person name="Goodwin S."/>
            <person name="Spatafora J."/>
            <person name="Crous P."/>
            <person name="Grigoriev I."/>
        </authorList>
    </citation>
    <scope>NUCLEOTIDE SEQUENCE</scope>
    <source>
        <strain evidence="2 4">CBS 304.34</strain>
    </source>
</reference>
<evidence type="ECO:0000313" key="3">
    <source>
        <dbReference type="Proteomes" id="UP000504636"/>
    </source>
</evidence>
<proteinExistence type="predicted"/>
<evidence type="ECO:0000256" key="1">
    <source>
        <dbReference type="SAM" id="MobiDB-lite"/>
    </source>
</evidence>
<dbReference type="GeneID" id="54467422"/>
<gene>
    <name evidence="2 4" type="ORF">BDZ99DRAFT_534096</name>
</gene>
<evidence type="ECO:0000313" key="4">
    <source>
        <dbReference type="RefSeq" id="XP_033575129.1"/>
    </source>
</evidence>
<reference evidence="4" key="2">
    <citation type="submission" date="2020-04" db="EMBL/GenBank/DDBJ databases">
        <authorList>
            <consortium name="NCBI Genome Project"/>
        </authorList>
    </citation>
    <scope>NUCLEOTIDE SEQUENCE</scope>
    <source>
        <strain evidence="4">CBS 304.34</strain>
    </source>
</reference>
<reference evidence="4" key="3">
    <citation type="submission" date="2025-04" db="UniProtKB">
        <authorList>
            <consortium name="RefSeq"/>
        </authorList>
    </citation>
    <scope>IDENTIFICATION</scope>
    <source>
        <strain evidence="4">CBS 304.34</strain>
    </source>
</reference>
<dbReference type="Proteomes" id="UP000504636">
    <property type="component" value="Unplaced"/>
</dbReference>
<dbReference type="RefSeq" id="XP_033575129.1">
    <property type="nucleotide sequence ID" value="XM_033726529.1"/>
</dbReference>
<protein>
    <submittedName>
        <fullName evidence="2 4">Uncharacterized protein</fullName>
    </submittedName>
</protein>
<organism evidence="2">
    <name type="scientific">Mytilinidion resinicola</name>
    <dbReference type="NCBI Taxonomy" id="574789"/>
    <lineage>
        <taxon>Eukaryota</taxon>
        <taxon>Fungi</taxon>
        <taxon>Dikarya</taxon>
        <taxon>Ascomycota</taxon>
        <taxon>Pezizomycotina</taxon>
        <taxon>Dothideomycetes</taxon>
        <taxon>Pleosporomycetidae</taxon>
        <taxon>Mytilinidiales</taxon>
        <taxon>Mytilinidiaceae</taxon>
        <taxon>Mytilinidion</taxon>
    </lineage>
</organism>
<feature type="compositionally biased region" description="Basic and acidic residues" evidence="1">
    <location>
        <begin position="1"/>
        <end position="10"/>
    </location>
</feature>
<dbReference type="AlphaFoldDB" id="A0A6A6YJN0"/>
<evidence type="ECO:0000313" key="2">
    <source>
        <dbReference type="EMBL" id="KAF2808165.1"/>
    </source>
</evidence>